<evidence type="ECO:0000313" key="5">
    <source>
        <dbReference type="EMBL" id="STX10635.1"/>
    </source>
</evidence>
<organism evidence="5 7">
    <name type="scientific">Kurthia zopfii</name>
    <dbReference type="NCBI Taxonomy" id="1650"/>
    <lineage>
        <taxon>Bacteria</taxon>
        <taxon>Bacillati</taxon>
        <taxon>Bacillota</taxon>
        <taxon>Bacilli</taxon>
        <taxon>Bacillales</taxon>
        <taxon>Caryophanaceae</taxon>
        <taxon>Kurthia</taxon>
    </lineage>
</organism>
<dbReference type="CDD" id="cd01277">
    <property type="entry name" value="HINT_subgroup"/>
    <property type="match status" value="1"/>
</dbReference>
<dbReference type="SUPFAM" id="SSF54197">
    <property type="entry name" value="HIT-like"/>
    <property type="match status" value="1"/>
</dbReference>
<dbReference type="Proteomes" id="UP000254330">
    <property type="component" value="Unassembled WGS sequence"/>
</dbReference>
<evidence type="ECO:0000256" key="2">
    <source>
        <dbReference type="PIRSR" id="PIRSR601310-3"/>
    </source>
</evidence>
<dbReference type="PROSITE" id="PS00892">
    <property type="entry name" value="HIT_1"/>
    <property type="match status" value="1"/>
</dbReference>
<dbReference type="Gene3D" id="3.30.428.10">
    <property type="entry name" value="HIT-like"/>
    <property type="match status" value="1"/>
</dbReference>
<dbReference type="FunFam" id="3.30.428.10:FF:000014">
    <property type="entry name" value="Putative histidine triad (HIT) protein"/>
    <property type="match status" value="1"/>
</dbReference>
<keyword evidence="8" id="KW-1185">Reference proteome</keyword>
<evidence type="ECO:0000313" key="7">
    <source>
        <dbReference type="Proteomes" id="UP000254330"/>
    </source>
</evidence>
<accession>A0A2U3AGY0</accession>
<evidence type="ECO:0000313" key="8">
    <source>
        <dbReference type="Proteomes" id="UP000294641"/>
    </source>
</evidence>
<dbReference type="InterPro" id="IPR039384">
    <property type="entry name" value="HINT"/>
</dbReference>
<proteinExistence type="predicted"/>
<dbReference type="Proteomes" id="UP000294641">
    <property type="component" value="Unassembled WGS sequence"/>
</dbReference>
<dbReference type="GO" id="GO:0003824">
    <property type="term" value="F:catalytic activity"/>
    <property type="evidence" value="ECO:0007669"/>
    <property type="project" value="InterPro"/>
</dbReference>
<dbReference type="EMBL" id="UGNP01000001">
    <property type="protein sequence ID" value="STX10635.1"/>
    <property type="molecule type" value="Genomic_DNA"/>
</dbReference>
<feature type="short sequence motif" description="Histidine triad motif" evidence="2 3">
    <location>
        <begin position="97"/>
        <end position="101"/>
    </location>
</feature>
<dbReference type="PROSITE" id="PS51084">
    <property type="entry name" value="HIT_2"/>
    <property type="match status" value="1"/>
</dbReference>
<dbReference type="EMBL" id="SNZG01000002">
    <property type="protein sequence ID" value="TDR43382.1"/>
    <property type="molecule type" value="Genomic_DNA"/>
</dbReference>
<comment type="caution">
    <text evidence="5">The sequence shown here is derived from an EMBL/GenBank/DDBJ whole genome shotgun (WGS) entry which is preliminary data.</text>
</comment>
<reference evidence="5 7" key="1">
    <citation type="submission" date="2018-06" db="EMBL/GenBank/DDBJ databases">
        <authorList>
            <consortium name="Pathogen Informatics"/>
            <person name="Doyle S."/>
        </authorList>
    </citation>
    <scope>NUCLEOTIDE SEQUENCE [LARGE SCALE GENOMIC DNA]</scope>
    <source>
        <strain evidence="5 7">NCTC10597</strain>
    </source>
</reference>
<dbReference type="InterPro" id="IPR019808">
    <property type="entry name" value="Histidine_triad_CS"/>
</dbReference>
<evidence type="ECO:0000256" key="1">
    <source>
        <dbReference type="PIRSR" id="PIRSR601310-1"/>
    </source>
</evidence>
<dbReference type="OrthoDB" id="9784774at2"/>
<evidence type="ECO:0000256" key="3">
    <source>
        <dbReference type="PROSITE-ProRule" id="PRU00464"/>
    </source>
</evidence>
<feature type="active site" description="Tele-AMP-histidine intermediate" evidence="1">
    <location>
        <position position="99"/>
    </location>
</feature>
<reference evidence="6 8" key="2">
    <citation type="submission" date="2019-03" db="EMBL/GenBank/DDBJ databases">
        <title>Genomic Encyclopedia of Type Strains, Phase IV (KMG-IV): sequencing the most valuable type-strain genomes for metagenomic binning, comparative biology and taxonomic classification.</title>
        <authorList>
            <person name="Goeker M."/>
        </authorList>
    </citation>
    <scope>NUCLEOTIDE SEQUENCE [LARGE SCALE GENOMIC DNA]</scope>
    <source>
        <strain evidence="6 8">DSM 20580</strain>
    </source>
</reference>
<dbReference type="RefSeq" id="WP_109348453.1">
    <property type="nucleotide sequence ID" value="NZ_BJUE01000037.1"/>
</dbReference>
<dbReference type="AlphaFoldDB" id="A0A2U3AGY0"/>
<protein>
    <submittedName>
        <fullName evidence="6">Histidine triad (HIT) family protein</fullName>
    </submittedName>
    <submittedName>
        <fullName evidence="5">Purine nucleoside phosphoramidase</fullName>
    </submittedName>
</protein>
<feature type="domain" description="HIT" evidence="4">
    <location>
        <begin position="5"/>
        <end position="113"/>
    </location>
</feature>
<dbReference type="InterPro" id="IPR011146">
    <property type="entry name" value="HIT-like"/>
</dbReference>
<dbReference type="InterPro" id="IPR036265">
    <property type="entry name" value="HIT-like_sf"/>
</dbReference>
<dbReference type="PRINTS" id="PR00332">
    <property type="entry name" value="HISTRIAD"/>
</dbReference>
<gene>
    <name evidence="5" type="primary">hit</name>
    <name evidence="6" type="ORF">DFR61_10262</name>
    <name evidence="5" type="ORF">NCTC10597_02384</name>
</gene>
<dbReference type="PANTHER" id="PTHR46648">
    <property type="entry name" value="HIT FAMILY PROTEIN 1"/>
    <property type="match status" value="1"/>
</dbReference>
<dbReference type="PANTHER" id="PTHR46648:SF1">
    <property type="entry name" value="ADENOSINE 5'-MONOPHOSPHORAMIDASE HNT1"/>
    <property type="match status" value="1"/>
</dbReference>
<evidence type="ECO:0000259" key="4">
    <source>
        <dbReference type="PROSITE" id="PS51084"/>
    </source>
</evidence>
<evidence type="ECO:0000313" key="6">
    <source>
        <dbReference type="EMBL" id="TDR43382.1"/>
    </source>
</evidence>
<name>A0A2U3AGY0_9BACL</name>
<dbReference type="GO" id="GO:0009117">
    <property type="term" value="P:nucleotide metabolic process"/>
    <property type="evidence" value="ECO:0007669"/>
    <property type="project" value="TreeGrafter"/>
</dbReference>
<sequence length="141" mass="15717">MTDCLFCKIVDGTIPSKKVYEDDNVFAFMDVSPLSKGHTLLVPKEHVANVLEMSSETAANLFSVAPQIANAIQRAFEPAGINLLNNNGAAANQSVFHFHLHFIPRYDENDGYRPIWNTKESEFTSDVLEQFSAKIIGELNK</sequence>
<dbReference type="Pfam" id="PF01230">
    <property type="entry name" value="HIT"/>
    <property type="match status" value="1"/>
</dbReference>
<dbReference type="InterPro" id="IPR001310">
    <property type="entry name" value="Histidine_triad_HIT"/>
</dbReference>